<keyword evidence="1" id="KW-0812">Transmembrane</keyword>
<organism evidence="2">
    <name type="scientific">Caldiarchaeum subterraneum</name>
    <dbReference type="NCBI Taxonomy" id="311458"/>
    <lineage>
        <taxon>Archaea</taxon>
        <taxon>Nitrososphaerota</taxon>
        <taxon>Candidatus Caldarchaeales</taxon>
        <taxon>Candidatus Caldarchaeaceae</taxon>
        <taxon>Candidatus Caldarchaeum</taxon>
    </lineage>
</organism>
<feature type="transmembrane region" description="Helical" evidence="1">
    <location>
        <begin position="44"/>
        <end position="69"/>
    </location>
</feature>
<reference evidence="2" key="1">
    <citation type="journal article" date="2020" name="mSystems">
        <title>Genome- and Community-Level Interaction Insights into Carbon Utilization and Element Cycling Functions of Hydrothermarchaeota in Hydrothermal Sediment.</title>
        <authorList>
            <person name="Zhou Z."/>
            <person name="Liu Y."/>
            <person name="Xu W."/>
            <person name="Pan J."/>
            <person name="Luo Z.H."/>
            <person name="Li M."/>
        </authorList>
    </citation>
    <scope>NUCLEOTIDE SEQUENCE [LARGE SCALE GENOMIC DNA]</scope>
    <source>
        <strain evidence="2">SpSt-1056</strain>
    </source>
</reference>
<feature type="transmembrane region" description="Helical" evidence="1">
    <location>
        <begin position="75"/>
        <end position="94"/>
    </location>
</feature>
<gene>
    <name evidence="2" type="primary">thiW</name>
    <name evidence="2" type="ORF">ENM11_03160</name>
</gene>
<dbReference type="AlphaFoldDB" id="A0A7C5LC48"/>
<protein>
    <submittedName>
        <fullName evidence="2">Energy coupling factor transporter S component ThiW</fullName>
    </submittedName>
</protein>
<evidence type="ECO:0000313" key="2">
    <source>
        <dbReference type="EMBL" id="HHK68139.1"/>
    </source>
</evidence>
<dbReference type="EMBL" id="DRWN01000025">
    <property type="protein sequence ID" value="HHK68139.1"/>
    <property type="molecule type" value="Genomic_DNA"/>
</dbReference>
<feature type="transmembrane region" description="Helical" evidence="1">
    <location>
        <begin position="12"/>
        <end position="32"/>
    </location>
</feature>
<feature type="transmembrane region" description="Helical" evidence="1">
    <location>
        <begin position="115"/>
        <end position="134"/>
    </location>
</feature>
<keyword evidence="1" id="KW-0472">Membrane</keyword>
<evidence type="ECO:0000256" key="1">
    <source>
        <dbReference type="SAM" id="Phobius"/>
    </source>
</evidence>
<comment type="caution">
    <text evidence="2">The sequence shown here is derived from an EMBL/GenBank/DDBJ whole genome shotgun (WGS) entry which is preliminary data.</text>
</comment>
<dbReference type="InterPro" id="IPR012652">
    <property type="entry name" value="ThiW"/>
</dbReference>
<dbReference type="Pfam" id="PF09512">
    <property type="entry name" value="ThiW"/>
    <property type="match status" value="1"/>
</dbReference>
<accession>A0A7C5LC48</accession>
<dbReference type="NCBIfam" id="TIGR02359">
    <property type="entry name" value="thiW"/>
    <property type="match status" value="1"/>
</dbReference>
<feature type="transmembrane region" description="Helical" evidence="1">
    <location>
        <begin position="154"/>
        <end position="176"/>
    </location>
</feature>
<keyword evidence="1" id="KW-1133">Transmembrane helix</keyword>
<dbReference type="PIRSF" id="PIRSF024534">
    <property type="entry name" value="ThiW"/>
    <property type="match status" value="1"/>
</dbReference>
<name>A0A7C5LC48_CALS0</name>
<proteinExistence type="predicted"/>
<sequence length="198" mass="20424">MSRTATTKKVALASALSALGIVISPMMFEWLGSKAFPGQHFINVLSGILLGPFWGAVIAIIIGTVRIMLGTGTLFAYPGGIPGAIVVGLAYMILTRLTSSKIRYAAALTEPIGTVLIGGTLAIAVVAPAVGPAVGPAATMLRNIQTIGFFPALLILWGGWAISSLTGAFAGFLFLVAADRYGVLERVLPARAKVGQKA</sequence>
<dbReference type="Gene3D" id="1.10.1760.20">
    <property type="match status" value="1"/>
</dbReference>